<accession>A0A6B0T6D2</accession>
<gene>
    <name evidence="1" type="ORF">GRX03_02255</name>
</gene>
<sequence length="184" mass="21379">MRDRENITAAEIGVWEGSNAEYLLNHLDIDELFLIDPFDAYDEYPERKSDPNKMSAAQEKAHTRLDKYDNVRWIEQYSSEAIKEIDRELDYVFVDGNHHYEYVKSDIENYYSLLAEDGIIAGDDADWNGVAQAVTEFAVENELQPHFERDHPDWFFIKGRPISTVDPLPYSAESQAVTKEEHSI</sequence>
<name>A0A6B0T6D2_9EURY</name>
<protein>
    <recommendedName>
        <fullName evidence="3">Class I SAM-dependent methyltransferase</fullName>
    </recommendedName>
</protein>
<dbReference type="SUPFAM" id="SSF53335">
    <property type="entry name" value="S-adenosyl-L-methionine-dependent methyltransferases"/>
    <property type="match status" value="1"/>
</dbReference>
<organism evidence="1 2">
    <name type="scientific">Halovenus carboxidivorans</name>
    <dbReference type="NCBI Taxonomy" id="2692199"/>
    <lineage>
        <taxon>Archaea</taxon>
        <taxon>Methanobacteriati</taxon>
        <taxon>Methanobacteriota</taxon>
        <taxon>Stenosarchaea group</taxon>
        <taxon>Halobacteria</taxon>
        <taxon>Halobacteriales</taxon>
        <taxon>Haloarculaceae</taxon>
        <taxon>Halovenus</taxon>
    </lineage>
</organism>
<reference evidence="1 2" key="1">
    <citation type="submission" date="2019-12" db="EMBL/GenBank/DDBJ databases">
        <title>Isolation and characterization of three novel carbon monoxide-oxidizing members of Halobacteria from salione crusts and soils.</title>
        <authorList>
            <person name="Myers M.R."/>
            <person name="King G.M."/>
        </authorList>
    </citation>
    <scope>NUCLEOTIDE SEQUENCE [LARGE SCALE GENOMIC DNA]</scope>
    <source>
        <strain evidence="1 2">WSH3</strain>
    </source>
</reference>
<evidence type="ECO:0000313" key="1">
    <source>
        <dbReference type="EMBL" id="MXR50430.1"/>
    </source>
</evidence>
<keyword evidence="2" id="KW-1185">Reference proteome</keyword>
<dbReference type="Gene3D" id="3.40.50.150">
    <property type="entry name" value="Vaccinia Virus protein VP39"/>
    <property type="match status" value="1"/>
</dbReference>
<dbReference type="EMBL" id="WUUT01000001">
    <property type="protein sequence ID" value="MXR50430.1"/>
    <property type="molecule type" value="Genomic_DNA"/>
</dbReference>
<dbReference type="OrthoDB" id="351305at2157"/>
<dbReference type="RefSeq" id="WP_159762559.1">
    <property type="nucleotide sequence ID" value="NZ_WUUT01000001.1"/>
</dbReference>
<dbReference type="Proteomes" id="UP000466535">
    <property type="component" value="Unassembled WGS sequence"/>
</dbReference>
<dbReference type="InterPro" id="IPR029063">
    <property type="entry name" value="SAM-dependent_MTases_sf"/>
</dbReference>
<evidence type="ECO:0000313" key="2">
    <source>
        <dbReference type="Proteomes" id="UP000466535"/>
    </source>
</evidence>
<comment type="caution">
    <text evidence="1">The sequence shown here is derived from an EMBL/GenBank/DDBJ whole genome shotgun (WGS) entry which is preliminary data.</text>
</comment>
<evidence type="ECO:0008006" key="3">
    <source>
        <dbReference type="Google" id="ProtNLM"/>
    </source>
</evidence>
<proteinExistence type="predicted"/>
<dbReference type="Pfam" id="PF13578">
    <property type="entry name" value="Methyltransf_24"/>
    <property type="match status" value="1"/>
</dbReference>
<dbReference type="AlphaFoldDB" id="A0A6B0T6D2"/>